<keyword evidence="7 16" id="KW-0812">Transmembrane</keyword>
<evidence type="ECO:0000256" key="15">
    <source>
        <dbReference type="ARBA" id="ARBA00023316"/>
    </source>
</evidence>
<dbReference type="EMBL" id="CP110257">
    <property type="protein sequence ID" value="UZD55621.1"/>
    <property type="molecule type" value="Genomic_DNA"/>
</dbReference>
<dbReference type="InterPro" id="IPR050515">
    <property type="entry name" value="Beta-lactam/transpept"/>
</dbReference>
<reference evidence="19" key="1">
    <citation type="submission" date="2022-10" db="EMBL/GenBank/DDBJ databases">
        <title>Complete genome sequence of Schlegelella aquatica LMG 23380.</title>
        <authorList>
            <person name="Musilova J."/>
            <person name="Kourilova X."/>
            <person name="Bezdicek M."/>
            <person name="Hermankova K."/>
            <person name="Obruca S."/>
            <person name="Sedlar K."/>
        </authorList>
    </citation>
    <scope>NUCLEOTIDE SEQUENCE</scope>
    <source>
        <strain evidence="19">LMG 23380</strain>
    </source>
</reference>
<dbReference type="Pfam" id="PF03717">
    <property type="entry name" value="PBP_dimer"/>
    <property type="match status" value="1"/>
</dbReference>
<evidence type="ECO:0000256" key="1">
    <source>
        <dbReference type="ARBA" id="ARBA00004370"/>
    </source>
</evidence>
<dbReference type="SUPFAM" id="SSF56601">
    <property type="entry name" value="beta-lactamase/transpeptidase-like"/>
    <property type="match status" value="1"/>
</dbReference>
<keyword evidence="6 16" id="KW-0645">Protease</keyword>
<name>A0ABY6MUE3_9BURK</name>
<evidence type="ECO:0000256" key="16">
    <source>
        <dbReference type="HAMAP-Rule" id="MF_02080"/>
    </source>
</evidence>
<dbReference type="EC" id="3.4.16.4" evidence="16"/>
<keyword evidence="20" id="KW-1185">Reference proteome</keyword>
<comment type="catalytic activity">
    <reaction evidence="16">
        <text>Preferential cleavage: (Ac)2-L-Lys-D-Ala-|-D-Ala. Also transpeptidation of peptidyl-alanyl moieties that are N-acyl substituents of D-alanine.</text>
        <dbReference type="EC" id="3.4.16.4"/>
    </reaction>
</comment>
<keyword evidence="5 16" id="KW-0121">Carboxypeptidase</keyword>
<evidence type="ECO:0000259" key="17">
    <source>
        <dbReference type="Pfam" id="PF00905"/>
    </source>
</evidence>
<gene>
    <name evidence="16" type="primary">ftsI</name>
    <name evidence="19" type="ORF">OMP39_03255</name>
</gene>
<evidence type="ECO:0000256" key="9">
    <source>
        <dbReference type="ARBA" id="ARBA00022960"/>
    </source>
</evidence>
<evidence type="ECO:0000259" key="18">
    <source>
        <dbReference type="Pfam" id="PF03717"/>
    </source>
</evidence>
<evidence type="ECO:0000256" key="8">
    <source>
        <dbReference type="ARBA" id="ARBA00022801"/>
    </source>
</evidence>
<dbReference type="InterPro" id="IPR012338">
    <property type="entry name" value="Beta-lactam/transpept-like"/>
</dbReference>
<keyword evidence="4 16" id="KW-0132">Cell division</keyword>
<keyword evidence="10 16" id="KW-0573">Peptidoglycan synthesis</keyword>
<dbReference type="Proteomes" id="UP001163266">
    <property type="component" value="Chromosome"/>
</dbReference>
<dbReference type="RefSeq" id="WP_264893375.1">
    <property type="nucleotide sequence ID" value="NZ_CP110257.1"/>
</dbReference>
<proteinExistence type="inferred from homology"/>
<dbReference type="PANTHER" id="PTHR30627:SF1">
    <property type="entry name" value="PEPTIDOGLYCAN D,D-TRANSPEPTIDASE FTSI"/>
    <property type="match status" value="1"/>
</dbReference>
<comment type="similarity">
    <text evidence="16">Belongs to the transpeptidase family. FtsI subfamily.</text>
</comment>
<evidence type="ECO:0000256" key="10">
    <source>
        <dbReference type="ARBA" id="ARBA00022984"/>
    </source>
</evidence>
<keyword evidence="2 16" id="KW-1003">Cell membrane</keyword>
<dbReference type="Pfam" id="PF00905">
    <property type="entry name" value="Transpeptidase"/>
    <property type="match status" value="1"/>
</dbReference>
<evidence type="ECO:0000256" key="7">
    <source>
        <dbReference type="ARBA" id="ARBA00022692"/>
    </source>
</evidence>
<evidence type="ECO:0000256" key="4">
    <source>
        <dbReference type="ARBA" id="ARBA00022618"/>
    </source>
</evidence>
<evidence type="ECO:0000256" key="14">
    <source>
        <dbReference type="ARBA" id="ARBA00023306"/>
    </source>
</evidence>
<dbReference type="Gene3D" id="3.40.710.10">
    <property type="entry name" value="DD-peptidase/beta-lactamase superfamily"/>
    <property type="match status" value="1"/>
</dbReference>
<comment type="pathway">
    <text evidence="16">Cell wall biogenesis; peptidoglycan biosynthesis.</text>
</comment>
<evidence type="ECO:0000313" key="19">
    <source>
        <dbReference type="EMBL" id="UZD55621.1"/>
    </source>
</evidence>
<evidence type="ECO:0000256" key="13">
    <source>
        <dbReference type="ARBA" id="ARBA00023210"/>
    </source>
</evidence>
<dbReference type="SUPFAM" id="SSF56519">
    <property type="entry name" value="Penicillin binding protein dimerisation domain"/>
    <property type="match status" value="1"/>
</dbReference>
<sequence length="596" mass="65665">MGWWSRWKDRAPLPRRGASSRTVMYATSPLLAAKTPPWRSKFLVACLGLGFCVLLARAVYIQVIGTDFYQRQGEIRYARTLTLPANRGRIIDRNGLILATSVPAPSIWVIPKDLEAGRAEKRELARLLGMTVAELERRLSDNPNFVWLKRQVDESVAEQVKKLGVKGVHQVREYKRKYPEGEAAAHVVGFTNVEDRGQEGIELAFQNELAGRDGTRRVIKDRLGRVVEDLGESVNPVDGRDIELSIDSKVQFFAYQRLRDAVAQHKAKAGSVVVLDAQTGEVLALANYPSYSPDNRQNLTGAQLRNRALTDTFEPGSTMKPFIAALALESGRVRPDTVIHTAPGYLQITGSTIRDAHPHNALTVAEVIQKSSNVGTVKMAMQMQPREMWELFTEIGLGQRPQLRFPGVVSGRLRPYKSWRPIEQATMSYGYGLSVSLFQLARAYTVFARDGELIPVSITKNPEPTGGIRVFSPETAQAVRRMLQMAAGPGGTAPKAQTVGYSVGGKTGTAHKQEGRGYAGNKYRSWFVGLAPVEKPRIVVAVMIDEPSNGKYYGGDVAAPVFSEVVQQTLRMMGVPPDIEVRPAIVASQPAVEESF</sequence>
<evidence type="ECO:0000256" key="6">
    <source>
        <dbReference type="ARBA" id="ARBA00022670"/>
    </source>
</evidence>
<keyword evidence="12 16" id="KW-0472">Membrane</keyword>
<feature type="domain" description="Penicillin-binding protein dimerisation" evidence="18">
    <location>
        <begin position="83"/>
        <end position="229"/>
    </location>
</feature>
<evidence type="ECO:0000256" key="11">
    <source>
        <dbReference type="ARBA" id="ARBA00022989"/>
    </source>
</evidence>
<dbReference type="Gene3D" id="3.90.1310.10">
    <property type="entry name" value="Penicillin-binding protein 2a (Domain 2)"/>
    <property type="match status" value="1"/>
</dbReference>
<evidence type="ECO:0000256" key="12">
    <source>
        <dbReference type="ARBA" id="ARBA00023136"/>
    </source>
</evidence>
<evidence type="ECO:0000256" key="5">
    <source>
        <dbReference type="ARBA" id="ARBA00022645"/>
    </source>
</evidence>
<comment type="subcellular location">
    <subcellularLocation>
        <location evidence="1">Membrane</location>
    </subcellularLocation>
</comment>
<keyword evidence="15 16" id="KW-0961">Cell wall biogenesis/degradation</keyword>
<keyword evidence="11 16" id="KW-1133">Transmembrane helix</keyword>
<feature type="active site" description="Acyl-ester intermediate" evidence="16">
    <location>
        <position position="317"/>
    </location>
</feature>
<keyword evidence="13 16" id="KW-0717">Septation</keyword>
<dbReference type="InterPro" id="IPR036138">
    <property type="entry name" value="PBP_dimer_sf"/>
</dbReference>
<dbReference type="InterPro" id="IPR037532">
    <property type="entry name" value="FtsI_transpept"/>
</dbReference>
<dbReference type="PANTHER" id="PTHR30627">
    <property type="entry name" value="PEPTIDOGLYCAN D,D-TRANSPEPTIDASE"/>
    <property type="match status" value="1"/>
</dbReference>
<keyword evidence="9 16" id="KW-0133">Cell shape</keyword>
<keyword evidence="14 16" id="KW-0131">Cell cycle</keyword>
<evidence type="ECO:0000313" key="20">
    <source>
        <dbReference type="Proteomes" id="UP001163266"/>
    </source>
</evidence>
<dbReference type="HAMAP" id="MF_02080">
    <property type="entry name" value="FtsI_transpept"/>
    <property type="match status" value="1"/>
</dbReference>
<accession>A0ABY6MUE3</accession>
<protein>
    <recommendedName>
        <fullName evidence="16">Peptidoglycan D,D-transpeptidase FtsI</fullName>
        <ecNumber evidence="16">3.4.16.4</ecNumber>
    </recommendedName>
    <alternativeName>
        <fullName evidence="16">Penicillin-binding protein 3</fullName>
        <shortName evidence="16">PBP-3</shortName>
    </alternativeName>
</protein>
<evidence type="ECO:0000256" key="3">
    <source>
        <dbReference type="ARBA" id="ARBA00022519"/>
    </source>
</evidence>
<evidence type="ECO:0000256" key="2">
    <source>
        <dbReference type="ARBA" id="ARBA00022475"/>
    </source>
</evidence>
<dbReference type="Gene3D" id="1.10.150.770">
    <property type="match status" value="1"/>
</dbReference>
<feature type="domain" description="Penicillin-binding protein transpeptidase" evidence="17">
    <location>
        <begin position="270"/>
        <end position="566"/>
    </location>
</feature>
<keyword evidence="3 16" id="KW-0997">Cell inner membrane</keyword>
<comment type="function">
    <text evidence="16">Catalyzes cross-linking of the peptidoglycan cell wall at the division septum.</text>
</comment>
<dbReference type="InterPro" id="IPR005311">
    <property type="entry name" value="PBP_dimer"/>
</dbReference>
<dbReference type="Gene3D" id="3.30.450.330">
    <property type="match status" value="1"/>
</dbReference>
<organism evidence="19 20">
    <name type="scientific">Caldimonas aquatica</name>
    <dbReference type="NCBI Taxonomy" id="376175"/>
    <lineage>
        <taxon>Bacteria</taxon>
        <taxon>Pseudomonadati</taxon>
        <taxon>Pseudomonadota</taxon>
        <taxon>Betaproteobacteria</taxon>
        <taxon>Burkholderiales</taxon>
        <taxon>Sphaerotilaceae</taxon>
        <taxon>Caldimonas</taxon>
    </lineage>
</organism>
<dbReference type="InterPro" id="IPR001460">
    <property type="entry name" value="PCN-bd_Tpept"/>
</dbReference>
<keyword evidence="8 16" id="KW-0378">Hydrolase</keyword>